<dbReference type="SUPFAM" id="SSF63867">
    <property type="entry name" value="MoeA C-terminal domain-like"/>
    <property type="match status" value="1"/>
</dbReference>
<name>A0A941DWJ5_9BACI</name>
<evidence type="ECO:0000256" key="1">
    <source>
        <dbReference type="ARBA" id="ARBA00001946"/>
    </source>
</evidence>
<dbReference type="InterPro" id="IPR005110">
    <property type="entry name" value="MoeA_linker/N"/>
</dbReference>
<evidence type="ECO:0000256" key="9">
    <source>
        <dbReference type="ARBA" id="ARBA00022723"/>
    </source>
</evidence>
<dbReference type="FunFam" id="2.170.190.11:FF:000001">
    <property type="entry name" value="Molybdopterin molybdenumtransferase"/>
    <property type="match status" value="1"/>
</dbReference>
<comment type="similarity">
    <text evidence="4 13">Belongs to the MoeA family.</text>
</comment>
<evidence type="ECO:0000256" key="4">
    <source>
        <dbReference type="ARBA" id="ARBA00010763"/>
    </source>
</evidence>
<evidence type="ECO:0000256" key="8">
    <source>
        <dbReference type="ARBA" id="ARBA00022679"/>
    </source>
</evidence>
<dbReference type="GO" id="GO:0006777">
    <property type="term" value="P:Mo-molybdopterin cofactor biosynthetic process"/>
    <property type="evidence" value="ECO:0007669"/>
    <property type="project" value="UniProtKB-UniRule"/>
</dbReference>
<dbReference type="InterPro" id="IPR036425">
    <property type="entry name" value="MoaB/Mog-like_dom_sf"/>
</dbReference>
<dbReference type="Gene3D" id="2.40.340.10">
    <property type="entry name" value="MoeA, C-terminal, domain IV"/>
    <property type="match status" value="1"/>
</dbReference>
<dbReference type="GO" id="GO:0005829">
    <property type="term" value="C:cytosol"/>
    <property type="evidence" value="ECO:0007669"/>
    <property type="project" value="TreeGrafter"/>
</dbReference>
<evidence type="ECO:0000313" key="15">
    <source>
        <dbReference type="EMBL" id="MBR7796439.1"/>
    </source>
</evidence>
<dbReference type="Gene3D" id="3.90.105.10">
    <property type="entry name" value="Molybdopterin biosynthesis moea protein, domain 2"/>
    <property type="match status" value="1"/>
</dbReference>
<organism evidence="15 16">
    <name type="scientific">Virgibacillus salarius</name>
    <dbReference type="NCBI Taxonomy" id="447199"/>
    <lineage>
        <taxon>Bacteria</taxon>
        <taxon>Bacillati</taxon>
        <taxon>Bacillota</taxon>
        <taxon>Bacilli</taxon>
        <taxon>Bacillales</taxon>
        <taxon>Bacillaceae</taxon>
        <taxon>Virgibacillus</taxon>
    </lineage>
</organism>
<dbReference type="Pfam" id="PF03453">
    <property type="entry name" value="MoeA_N"/>
    <property type="match status" value="1"/>
</dbReference>
<keyword evidence="8 13" id="KW-0808">Transferase</keyword>
<sequence>MVKPRNPIMVDEAINKVMRHKWEAETELVSLENCDLRRLAAPFIATHNIPFFHKSPYDGFAIRAEDTKYSTDEDPVVFEVIDYIGAGQLPRNELGEGQATRIMTGAKIPQGANCVVMLEDCYTYQKDGIHYMELAKKMEENQNIIKEGSELAKGTLLVDRGAIINPGIKALLATFGYHQVEVIKKPLIGVIATGTELLEPDEDLESGKIYNSNAYMILSQIKRAGGDPSYYGKLDDDVTSSYSRIKRVLQEVDILITTGGVSVGDFDLMPELYNMLGATTLFNKVAMRPGSVTTVAVKGKKLLFGLSGNPSACYVGFELFVRPMIRGIMHQKNVCMKRVKAKLDDDFPKMNPYTRYVRGQLSYQGRELYVQLAGIDHSNVVSSLAYTTCLIEIPGGKEKYEKGDELEVLLLEDMEGQANFR</sequence>
<comment type="cofactor">
    <cofactor evidence="1 13">
        <name>Mg(2+)</name>
        <dbReference type="ChEBI" id="CHEBI:18420"/>
    </cofactor>
</comment>
<dbReference type="InterPro" id="IPR036135">
    <property type="entry name" value="MoeA_linker/N_sf"/>
</dbReference>
<dbReference type="SMART" id="SM00852">
    <property type="entry name" value="MoCF_biosynth"/>
    <property type="match status" value="1"/>
</dbReference>
<evidence type="ECO:0000256" key="10">
    <source>
        <dbReference type="ARBA" id="ARBA00022842"/>
    </source>
</evidence>
<comment type="function">
    <text evidence="2 13">Catalyzes the insertion of molybdate into adenylated molybdopterin with the concomitant release of AMP.</text>
</comment>
<evidence type="ECO:0000256" key="5">
    <source>
        <dbReference type="ARBA" id="ARBA00013269"/>
    </source>
</evidence>
<evidence type="ECO:0000256" key="12">
    <source>
        <dbReference type="ARBA" id="ARBA00047317"/>
    </source>
</evidence>
<dbReference type="Proteomes" id="UP000675284">
    <property type="component" value="Unassembled WGS sequence"/>
</dbReference>
<dbReference type="InterPro" id="IPR036688">
    <property type="entry name" value="MoeA_C_domain_IV_sf"/>
</dbReference>
<evidence type="ECO:0000256" key="2">
    <source>
        <dbReference type="ARBA" id="ARBA00002901"/>
    </source>
</evidence>
<proteinExistence type="inferred from homology"/>
<dbReference type="Gene3D" id="3.40.980.10">
    <property type="entry name" value="MoaB/Mog-like domain"/>
    <property type="match status" value="1"/>
</dbReference>
<evidence type="ECO:0000256" key="6">
    <source>
        <dbReference type="ARBA" id="ARBA00021108"/>
    </source>
</evidence>
<dbReference type="InterPro" id="IPR038987">
    <property type="entry name" value="MoeA-like"/>
</dbReference>
<comment type="caution">
    <text evidence="15">The sequence shown here is derived from an EMBL/GenBank/DDBJ whole genome shotgun (WGS) entry which is preliminary data.</text>
</comment>
<evidence type="ECO:0000256" key="3">
    <source>
        <dbReference type="ARBA" id="ARBA00005046"/>
    </source>
</evidence>
<keyword evidence="11 13" id="KW-0501">Molybdenum cofactor biosynthesis</keyword>
<comment type="catalytic activity">
    <reaction evidence="12">
        <text>adenylyl-molybdopterin + molybdate = Mo-molybdopterin + AMP + H(+)</text>
        <dbReference type="Rhea" id="RHEA:35047"/>
        <dbReference type="ChEBI" id="CHEBI:15378"/>
        <dbReference type="ChEBI" id="CHEBI:36264"/>
        <dbReference type="ChEBI" id="CHEBI:62727"/>
        <dbReference type="ChEBI" id="CHEBI:71302"/>
        <dbReference type="ChEBI" id="CHEBI:456215"/>
        <dbReference type="EC" id="2.10.1.1"/>
    </reaction>
</comment>
<evidence type="ECO:0000256" key="7">
    <source>
        <dbReference type="ARBA" id="ARBA00022505"/>
    </source>
</evidence>
<protein>
    <recommendedName>
        <fullName evidence="6 13">Molybdopterin molybdenumtransferase</fullName>
        <ecNumber evidence="5 13">2.10.1.1</ecNumber>
    </recommendedName>
</protein>
<dbReference type="FunFam" id="3.40.980.10:FF:000004">
    <property type="entry name" value="Molybdopterin molybdenumtransferase"/>
    <property type="match status" value="1"/>
</dbReference>
<dbReference type="Pfam" id="PF03454">
    <property type="entry name" value="MoeA_C"/>
    <property type="match status" value="1"/>
</dbReference>
<comment type="pathway">
    <text evidence="3 13">Cofactor biosynthesis; molybdopterin biosynthesis.</text>
</comment>
<dbReference type="NCBIfam" id="TIGR00177">
    <property type="entry name" value="molyb_syn"/>
    <property type="match status" value="1"/>
</dbReference>
<dbReference type="GO" id="GO:0046872">
    <property type="term" value="F:metal ion binding"/>
    <property type="evidence" value="ECO:0007669"/>
    <property type="project" value="UniProtKB-UniRule"/>
</dbReference>
<dbReference type="GO" id="GO:0061599">
    <property type="term" value="F:molybdopterin molybdotransferase activity"/>
    <property type="evidence" value="ECO:0007669"/>
    <property type="project" value="UniProtKB-UniRule"/>
</dbReference>
<evidence type="ECO:0000256" key="11">
    <source>
        <dbReference type="ARBA" id="ARBA00023150"/>
    </source>
</evidence>
<dbReference type="PANTHER" id="PTHR10192">
    <property type="entry name" value="MOLYBDOPTERIN BIOSYNTHESIS PROTEIN"/>
    <property type="match status" value="1"/>
</dbReference>
<dbReference type="EMBL" id="JAGSOT010000027">
    <property type="protein sequence ID" value="MBR7796439.1"/>
    <property type="molecule type" value="Genomic_DNA"/>
</dbReference>
<dbReference type="PANTHER" id="PTHR10192:SF5">
    <property type="entry name" value="GEPHYRIN"/>
    <property type="match status" value="1"/>
</dbReference>
<reference evidence="15" key="1">
    <citation type="submission" date="2021-04" db="EMBL/GenBank/DDBJ databases">
        <title>Isolation and polyphasic classification of algal microorganism.</title>
        <authorList>
            <person name="Wang S."/>
        </authorList>
    </citation>
    <scope>NUCLEOTIDE SEQUENCE</scope>
    <source>
        <strain evidence="15">720a</strain>
    </source>
</reference>
<gene>
    <name evidence="15" type="ORF">KCX74_10365</name>
</gene>
<feature type="domain" description="MoaB/Mog" evidence="14">
    <location>
        <begin position="189"/>
        <end position="327"/>
    </location>
</feature>
<dbReference type="SUPFAM" id="SSF63882">
    <property type="entry name" value="MoeA N-terminal region -like"/>
    <property type="match status" value="1"/>
</dbReference>
<keyword evidence="7 13" id="KW-0500">Molybdenum</keyword>
<dbReference type="Pfam" id="PF00994">
    <property type="entry name" value="MoCF_biosynth"/>
    <property type="match status" value="1"/>
</dbReference>
<dbReference type="InterPro" id="IPR001453">
    <property type="entry name" value="MoaB/Mog_dom"/>
</dbReference>
<dbReference type="AlphaFoldDB" id="A0A941DWJ5"/>
<dbReference type="InterPro" id="IPR005111">
    <property type="entry name" value="MoeA_C_domain_IV"/>
</dbReference>
<keyword evidence="9 13" id="KW-0479">Metal-binding</keyword>
<dbReference type="CDD" id="cd00887">
    <property type="entry name" value="MoeA"/>
    <property type="match status" value="1"/>
</dbReference>
<keyword evidence="16" id="KW-1185">Reference proteome</keyword>
<accession>A0A941DWJ5</accession>
<evidence type="ECO:0000313" key="16">
    <source>
        <dbReference type="Proteomes" id="UP000675284"/>
    </source>
</evidence>
<dbReference type="EC" id="2.10.1.1" evidence="5 13"/>
<dbReference type="RefSeq" id="WP_026680725.1">
    <property type="nucleotide sequence ID" value="NZ_JAGSOT010000027.1"/>
</dbReference>
<dbReference type="SUPFAM" id="SSF53218">
    <property type="entry name" value="Molybdenum cofactor biosynthesis proteins"/>
    <property type="match status" value="1"/>
</dbReference>
<dbReference type="NCBIfam" id="NF045515">
    <property type="entry name" value="Glp_gephyrin"/>
    <property type="match status" value="1"/>
</dbReference>
<evidence type="ECO:0000256" key="13">
    <source>
        <dbReference type="RuleBase" id="RU365090"/>
    </source>
</evidence>
<evidence type="ECO:0000259" key="14">
    <source>
        <dbReference type="SMART" id="SM00852"/>
    </source>
</evidence>
<dbReference type="Gene3D" id="2.170.190.11">
    <property type="entry name" value="Molybdopterin biosynthesis moea protein, domain 3"/>
    <property type="match status" value="1"/>
</dbReference>
<keyword evidence="10 13" id="KW-0460">Magnesium</keyword>